<dbReference type="PANTHER" id="PTHR47049">
    <property type="entry name" value="PIEZO-TYPE MECHANOSENSITIVE ION CHANNEL HOMOLOG"/>
    <property type="match status" value="1"/>
</dbReference>
<accession>A0A7J8KBC7</accession>
<comment type="caution">
    <text evidence="4">The sequence shown here is derived from an EMBL/GenBank/DDBJ whole genome shotgun (WGS) entry which is preliminary data.</text>
</comment>
<dbReference type="PANTHER" id="PTHR47049:SF5">
    <property type="entry name" value="PIEZO-TYPE MECHANOSENSITIVE ION CHANNEL COMPONENT"/>
    <property type="match status" value="1"/>
</dbReference>
<keyword evidence="5" id="KW-1185">Reference proteome</keyword>
<keyword evidence="2" id="KW-0812">Transmembrane</keyword>
<gene>
    <name evidence="4" type="ORF">HJG63_007978</name>
</gene>
<dbReference type="EMBL" id="JACASE010000001">
    <property type="protein sequence ID" value="KAF6506160.1"/>
    <property type="molecule type" value="Genomic_DNA"/>
</dbReference>
<evidence type="ECO:0000313" key="4">
    <source>
        <dbReference type="EMBL" id="KAF6506160.1"/>
    </source>
</evidence>
<proteinExistence type="predicted"/>
<reference evidence="4 5" key="1">
    <citation type="journal article" date="2020" name="Nature">
        <title>Six reference-quality genomes reveal evolution of bat adaptations.</title>
        <authorList>
            <person name="Jebb D."/>
            <person name="Huang Z."/>
            <person name="Pippel M."/>
            <person name="Hughes G.M."/>
            <person name="Lavrichenko K."/>
            <person name="Devanna P."/>
            <person name="Winkler S."/>
            <person name="Jermiin L.S."/>
            <person name="Skirmuntt E.C."/>
            <person name="Katzourakis A."/>
            <person name="Burkitt-Gray L."/>
            <person name="Ray D.A."/>
            <person name="Sullivan K.A.M."/>
            <person name="Roscito J.G."/>
            <person name="Kirilenko B.M."/>
            <person name="Davalos L.M."/>
            <person name="Corthals A.P."/>
            <person name="Power M.L."/>
            <person name="Jones G."/>
            <person name="Ransome R.D."/>
            <person name="Dechmann D.K.N."/>
            <person name="Locatelli A.G."/>
            <person name="Puechmaille S.J."/>
            <person name="Fedrigo O."/>
            <person name="Jarvis E.D."/>
            <person name="Hiller M."/>
            <person name="Vernes S.C."/>
            <person name="Myers E.W."/>
            <person name="Teeling E.C."/>
        </authorList>
    </citation>
    <scope>NUCLEOTIDE SEQUENCE [LARGE SCALE GENOMIC DNA]</scope>
    <source>
        <strain evidence="4">MRouAeg1</strain>
        <tissue evidence="4">Muscle</tissue>
    </source>
</reference>
<dbReference type="GO" id="GO:0016020">
    <property type="term" value="C:membrane"/>
    <property type="evidence" value="ECO:0007669"/>
    <property type="project" value="InterPro"/>
</dbReference>
<feature type="transmembrane region" description="Helical" evidence="2">
    <location>
        <begin position="60"/>
        <end position="80"/>
    </location>
</feature>
<protein>
    <recommendedName>
        <fullName evidence="3">Piezo TM25-28 domain-containing protein</fullName>
    </recommendedName>
</protein>
<dbReference type="GO" id="GO:0008381">
    <property type="term" value="F:mechanosensitive monoatomic ion channel activity"/>
    <property type="evidence" value="ECO:0007669"/>
    <property type="project" value="InterPro"/>
</dbReference>
<dbReference type="InterPro" id="IPR031805">
    <property type="entry name" value="Piezo_TM25-28"/>
</dbReference>
<keyword evidence="2" id="KW-0472">Membrane</keyword>
<organism evidence="4 5">
    <name type="scientific">Rousettus aegyptiacus</name>
    <name type="common">Egyptian fruit bat</name>
    <name type="synonym">Pteropus aegyptiacus</name>
    <dbReference type="NCBI Taxonomy" id="9407"/>
    <lineage>
        <taxon>Eukaryota</taxon>
        <taxon>Metazoa</taxon>
        <taxon>Chordata</taxon>
        <taxon>Craniata</taxon>
        <taxon>Vertebrata</taxon>
        <taxon>Euteleostomi</taxon>
        <taxon>Mammalia</taxon>
        <taxon>Eutheria</taxon>
        <taxon>Laurasiatheria</taxon>
        <taxon>Chiroptera</taxon>
        <taxon>Yinpterochiroptera</taxon>
        <taxon>Pteropodoidea</taxon>
        <taxon>Pteropodidae</taxon>
        <taxon>Rousettinae</taxon>
        <taxon>Rousettus</taxon>
    </lineage>
</organism>
<evidence type="ECO:0000256" key="2">
    <source>
        <dbReference type="SAM" id="Phobius"/>
    </source>
</evidence>
<dbReference type="InterPro" id="IPR027272">
    <property type="entry name" value="Piezo"/>
</dbReference>
<name>A0A7J8KBC7_ROUAE</name>
<feature type="compositionally biased region" description="Pro residues" evidence="1">
    <location>
        <begin position="198"/>
        <end position="207"/>
    </location>
</feature>
<dbReference type="Pfam" id="PF15917">
    <property type="entry name" value="Piezo_TM25-28"/>
    <property type="match status" value="1"/>
</dbReference>
<evidence type="ECO:0000256" key="1">
    <source>
        <dbReference type="SAM" id="MobiDB-lite"/>
    </source>
</evidence>
<dbReference type="AlphaFoldDB" id="A0A7J8KBC7"/>
<feature type="domain" description="Piezo TM25-28" evidence="3">
    <location>
        <begin position="19"/>
        <end position="123"/>
    </location>
</feature>
<dbReference type="Proteomes" id="UP000593571">
    <property type="component" value="Unassembled WGS sequence"/>
</dbReference>
<keyword evidence="2" id="KW-1133">Transmembrane helix</keyword>
<evidence type="ECO:0000259" key="3">
    <source>
        <dbReference type="Pfam" id="PF15917"/>
    </source>
</evidence>
<sequence>MFSAKRTEEQQCVEPEDKQEEPSFMQCRPYLDTLRVAILHHLCQNVLVVVRSKRAAHISIFRLGYLLAGFYLLLFSTTLLQKDTCTCLLLWDGRLLYNITISKNMLLLLSCIFMKQMQINFCCAALYALSKATMTPKEMLCTAMTPCTSGQSSRSLPCTPLGISPFITLSTSKPSTSPTKVEAQLIRQAEAQAGLGRPWPPPGPLGPQPGALDPS</sequence>
<feature type="region of interest" description="Disordered" evidence="1">
    <location>
        <begin position="192"/>
        <end position="215"/>
    </location>
</feature>
<evidence type="ECO:0000313" key="5">
    <source>
        <dbReference type="Proteomes" id="UP000593571"/>
    </source>
</evidence>